<dbReference type="GO" id="GO:0008033">
    <property type="term" value="P:tRNA processing"/>
    <property type="evidence" value="ECO:0007669"/>
    <property type="project" value="UniProtKB-KW"/>
</dbReference>
<keyword evidence="6" id="KW-0548">Nucleotidyltransferase</keyword>
<protein>
    <submittedName>
        <fullName evidence="15">CCA tRNA nucleotidyltransferase</fullName>
    </submittedName>
</protein>
<dbReference type="GO" id="GO:0016779">
    <property type="term" value="F:nucleotidyltransferase activity"/>
    <property type="evidence" value="ECO:0007669"/>
    <property type="project" value="UniProtKB-KW"/>
</dbReference>
<keyword evidence="3" id="KW-0820">tRNA-binding</keyword>
<accession>A0A7C2ZHG0</accession>
<proteinExistence type="inferred from homology"/>
<dbReference type="CDD" id="cd00077">
    <property type="entry name" value="HDc"/>
    <property type="match status" value="1"/>
</dbReference>
<dbReference type="SUPFAM" id="SSF81301">
    <property type="entry name" value="Nucleotidyltransferase"/>
    <property type="match status" value="1"/>
</dbReference>
<dbReference type="InterPro" id="IPR006674">
    <property type="entry name" value="HD_domain"/>
</dbReference>
<evidence type="ECO:0000256" key="7">
    <source>
        <dbReference type="ARBA" id="ARBA00022723"/>
    </source>
</evidence>
<evidence type="ECO:0000256" key="11">
    <source>
        <dbReference type="RuleBase" id="RU003953"/>
    </source>
</evidence>
<name>A0A7C2ZHG0_9AQUI</name>
<evidence type="ECO:0000256" key="1">
    <source>
        <dbReference type="ARBA" id="ARBA00001946"/>
    </source>
</evidence>
<keyword evidence="8" id="KW-0547">Nucleotide-binding</keyword>
<dbReference type="Pfam" id="PF01743">
    <property type="entry name" value="PolyA_pol"/>
    <property type="match status" value="1"/>
</dbReference>
<dbReference type="InterPro" id="IPR050124">
    <property type="entry name" value="tRNA_CCA-adding_enzyme"/>
</dbReference>
<dbReference type="EMBL" id="DSFP01000028">
    <property type="protein sequence ID" value="HEW45507.1"/>
    <property type="molecule type" value="Genomic_DNA"/>
</dbReference>
<gene>
    <name evidence="15" type="ORF">ENO47_02380</name>
</gene>
<dbReference type="NCBIfam" id="TIGR00277">
    <property type="entry name" value="HDIG"/>
    <property type="match status" value="1"/>
</dbReference>
<keyword evidence="7" id="KW-0479">Metal-binding</keyword>
<dbReference type="Gene3D" id="3.30.460.10">
    <property type="entry name" value="Beta Polymerase, domain 2"/>
    <property type="match status" value="1"/>
</dbReference>
<dbReference type="InterPro" id="IPR032828">
    <property type="entry name" value="PolyA_RNA-bd"/>
</dbReference>
<comment type="similarity">
    <text evidence="2 11">Belongs to the tRNA nucleotidyltransferase/poly(A) polymerase family.</text>
</comment>
<dbReference type="PANTHER" id="PTHR47545">
    <property type="entry name" value="MULTIFUNCTIONAL CCA PROTEIN"/>
    <property type="match status" value="1"/>
</dbReference>
<dbReference type="GO" id="GO:0046872">
    <property type="term" value="F:metal ion binding"/>
    <property type="evidence" value="ECO:0007669"/>
    <property type="project" value="UniProtKB-KW"/>
</dbReference>
<dbReference type="GO" id="GO:0000166">
    <property type="term" value="F:nucleotide binding"/>
    <property type="evidence" value="ECO:0007669"/>
    <property type="project" value="UniProtKB-KW"/>
</dbReference>
<feature type="domain" description="Poly A polymerase head" evidence="12">
    <location>
        <begin position="37"/>
        <end position="171"/>
    </location>
</feature>
<dbReference type="Pfam" id="PF12627">
    <property type="entry name" value="PolyA_pol_RNAbd"/>
    <property type="match status" value="1"/>
</dbReference>
<sequence length="512" mass="59097">MQDVIFEKGIKHTAHGLNFYMTYFDDIAKVLPREAYCFVVGGWVRDRILGEPVGYHIDIDLLVTCDPRETAKKLAERIGGSYFEFEKKGLLRRPTIATVVLRLPPYKYRFDFAQIKGKDIEKALIEDLLSRDFSANAMAVSIDDLLSIGAKQTIIYDPAHGIEDLEQGLLRPISLKNLEEDPVRIIRGFRLAVEKRLSLTEDFYEFVERKRHLIKKAPVERISLELFKILRHKESHRILKDLYKHGVLQMLFPDTERWKEVKDQGEHHIYPLEEHVFKVVEALERVIEERDVYLPAELLEDFGKMEVLGEFSDIELLKLSALFHDIAKPHTFEIRDGKVTFYGHDKLGAKIVQEYGKIYKWGESATKFVSRLVEEHLRPFYLRESLFKGQLTDRGRANFWRECQDIASHLFLHAIADAIGSGDKEEEIGKLLKTIHDLISYKREKLSKVPTKPLLNGNEIMQILGIGPGPLVGEIKKALEKAQLEGRVSTREEAVEFIKGYYESLKQGGSYE</sequence>
<evidence type="ECO:0000256" key="2">
    <source>
        <dbReference type="ARBA" id="ARBA00007265"/>
    </source>
</evidence>
<dbReference type="Gene3D" id="1.10.3090.10">
    <property type="entry name" value="cca-adding enzyme, domain 2"/>
    <property type="match status" value="1"/>
</dbReference>
<dbReference type="InterPro" id="IPR006675">
    <property type="entry name" value="HDIG_dom"/>
</dbReference>
<reference evidence="15" key="1">
    <citation type="journal article" date="2020" name="mSystems">
        <title>Genome- and Community-Level Interaction Insights into Carbon Utilization and Element Cycling Functions of Hydrothermarchaeota in Hydrothermal Sediment.</title>
        <authorList>
            <person name="Zhou Z."/>
            <person name="Liu Y."/>
            <person name="Xu W."/>
            <person name="Pan J."/>
            <person name="Luo Z.H."/>
            <person name="Li M."/>
        </authorList>
    </citation>
    <scope>NUCLEOTIDE SEQUENCE [LARGE SCALE GENOMIC DNA]</scope>
    <source>
        <strain evidence="15">SpSt-132</strain>
    </source>
</reference>
<dbReference type="GO" id="GO:0000049">
    <property type="term" value="F:tRNA binding"/>
    <property type="evidence" value="ECO:0007669"/>
    <property type="project" value="UniProtKB-KW"/>
</dbReference>
<comment type="cofactor">
    <cofactor evidence="1">
        <name>Mg(2+)</name>
        <dbReference type="ChEBI" id="CHEBI:18420"/>
    </cofactor>
</comment>
<keyword evidence="5" id="KW-0819">tRNA processing</keyword>
<evidence type="ECO:0000256" key="5">
    <source>
        <dbReference type="ARBA" id="ARBA00022694"/>
    </source>
</evidence>
<dbReference type="PANTHER" id="PTHR47545:SF2">
    <property type="entry name" value="CC-ADDING TRNA NUCLEOTIDYLTRANSFERASE"/>
    <property type="match status" value="1"/>
</dbReference>
<evidence type="ECO:0000256" key="4">
    <source>
        <dbReference type="ARBA" id="ARBA00022679"/>
    </source>
</evidence>
<feature type="domain" description="HD" evidence="13">
    <location>
        <begin position="275"/>
        <end position="381"/>
    </location>
</feature>
<dbReference type="Gene3D" id="1.10.246.80">
    <property type="match status" value="1"/>
</dbReference>
<evidence type="ECO:0000256" key="8">
    <source>
        <dbReference type="ARBA" id="ARBA00022741"/>
    </source>
</evidence>
<dbReference type="Pfam" id="PF01966">
    <property type="entry name" value="HD"/>
    <property type="match status" value="1"/>
</dbReference>
<evidence type="ECO:0000259" key="13">
    <source>
        <dbReference type="Pfam" id="PF01966"/>
    </source>
</evidence>
<comment type="caution">
    <text evidence="15">The sequence shown here is derived from an EMBL/GenBank/DDBJ whole genome shotgun (WGS) entry which is preliminary data.</text>
</comment>
<evidence type="ECO:0000259" key="14">
    <source>
        <dbReference type="Pfam" id="PF12627"/>
    </source>
</evidence>
<evidence type="ECO:0000256" key="6">
    <source>
        <dbReference type="ARBA" id="ARBA00022695"/>
    </source>
</evidence>
<evidence type="ECO:0000313" key="15">
    <source>
        <dbReference type="EMBL" id="HEW45507.1"/>
    </source>
</evidence>
<keyword evidence="9" id="KW-0460">Magnesium</keyword>
<dbReference type="SUPFAM" id="SSF81891">
    <property type="entry name" value="Poly A polymerase C-terminal region-like"/>
    <property type="match status" value="1"/>
</dbReference>
<evidence type="ECO:0000256" key="9">
    <source>
        <dbReference type="ARBA" id="ARBA00022842"/>
    </source>
</evidence>
<dbReference type="AlphaFoldDB" id="A0A7C2ZHG0"/>
<dbReference type="InterPro" id="IPR003607">
    <property type="entry name" value="HD/PDEase_dom"/>
</dbReference>
<keyword evidence="4 11" id="KW-0808">Transferase</keyword>
<dbReference type="InterPro" id="IPR043519">
    <property type="entry name" value="NT_sf"/>
</dbReference>
<keyword evidence="10 11" id="KW-0694">RNA-binding</keyword>
<organism evidence="15">
    <name type="scientific">Hydrogenobacter sp</name>
    <dbReference type="NCBI Taxonomy" id="2152829"/>
    <lineage>
        <taxon>Bacteria</taxon>
        <taxon>Pseudomonadati</taxon>
        <taxon>Aquificota</taxon>
        <taxon>Aquificia</taxon>
        <taxon>Aquificales</taxon>
        <taxon>Aquificaceae</taxon>
        <taxon>Hydrogenobacter</taxon>
    </lineage>
</organism>
<evidence type="ECO:0000256" key="10">
    <source>
        <dbReference type="ARBA" id="ARBA00022884"/>
    </source>
</evidence>
<evidence type="ECO:0000256" key="3">
    <source>
        <dbReference type="ARBA" id="ARBA00022555"/>
    </source>
</evidence>
<dbReference type="InterPro" id="IPR002646">
    <property type="entry name" value="PolA_pol_head_dom"/>
</dbReference>
<evidence type="ECO:0000259" key="12">
    <source>
        <dbReference type="Pfam" id="PF01743"/>
    </source>
</evidence>
<feature type="domain" description="tRNA nucleotidyltransferase/poly(A) polymerase RNA and SrmB- binding" evidence="14">
    <location>
        <begin position="198"/>
        <end position="257"/>
    </location>
</feature>